<keyword evidence="6" id="KW-1185">Reference proteome</keyword>
<dbReference type="PANTHER" id="PTHR24193:SF121">
    <property type="entry name" value="ADA2A-CONTAINING COMPLEX COMPONENT 3, ISOFORM D"/>
    <property type="match status" value="1"/>
</dbReference>
<evidence type="ECO:0000256" key="3">
    <source>
        <dbReference type="PROSITE-ProRule" id="PRU00023"/>
    </source>
</evidence>
<evidence type="ECO:0000256" key="2">
    <source>
        <dbReference type="ARBA" id="ARBA00023043"/>
    </source>
</evidence>
<dbReference type="AlphaFoldDB" id="A0A151Z9H6"/>
<dbReference type="PANTHER" id="PTHR24193">
    <property type="entry name" value="ANKYRIN REPEAT PROTEIN"/>
    <property type="match status" value="1"/>
</dbReference>
<keyword evidence="1" id="KW-0677">Repeat</keyword>
<evidence type="ECO:0000313" key="5">
    <source>
        <dbReference type="EMBL" id="KYQ90601.1"/>
    </source>
</evidence>
<dbReference type="InterPro" id="IPR036770">
    <property type="entry name" value="Ankyrin_rpt-contain_sf"/>
</dbReference>
<dbReference type="InParanoid" id="A0A151Z9H6"/>
<feature type="compositionally biased region" description="Pro residues" evidence="4">
    <location>
        <begin position="449"/>
        <end position="461"/>
    </location>
</feature>
<evidence type="ECO:0000256" key="1">
    <source>
        <dbReference type="ARBA" id="ARBA00022737"/>
    </source>
</evidence>
<dbReference type="Pfam" id="PF12796">
    <property type="entry name" value="Ank_2"/>
    <property type="match status" value="1"/>
</dbReference>
<comment type="caution">
    <text evidence="5">The sequence shown here is derived from an EMBL/GenBank/DDBJ whole genome shotgun (WGS) entry which is preliminary data.</text>
</comment>
<feature type="compositionally biased region" description="Low complexity" evidence="4">
    <location>
        <begin position="471"/>
        <end position="481"/>
    </location>
</feature>
<dbReference type="GO" id="GO:0005634">
    <property type="term" value="C:nucleus"/>
    <property type="evidence" value="ECO:0007669"/>
    <property type="project" value="TreeGrafter"/>
</dbReference>
<dbReference type="PROSITE" id="PS50088">
    <property type="entry name" value="ANK_REPEAT"/>
    <property type="match status" value="2"/>
</dbReference>
<dbReference type="PROSITE" id="PS50297">
    <property type="entry name" value="ANK_REP_REGION"/>
    <property type="match status" value="1"/>
</dbReference>
<protein>
    <submittedName>
        <fullName evidence="5">Uncharacterized protein</fullName>
    </submittedName>
</protein>
<feature type="region of interest" description="Disordered" evidence="4">
    <location>
        <begin position="449"/>
        <end position="502"/>
    </location>
</feature>
<feature type="region of interest" description="Disordered" evidence="4">
    <location>
        <begin position="111"/>
        <end position="133"/>
    </location>
</feature>
<gene>
    <name evidence="5" type="ORF">DLAC_09229</name>
</gene>
<accession>A0A151Z9H6</accession>
<dbReference type="SMART" id="SM00248">
    <property type="entry name" value="ANK"/>
    <property type="match status" value="5"/>
</dbReference>
<dbReference type="InterPro" id="IPR002110">
    <property type="entry name" value="Ankyrin_rpt"/>
</dbReference>
<feature type="compositionally biased region" description="Low complexity" evidence="4">
    <location>
        <begin position="111"/>
        <end position="125"/>
    </location>
</feature>
<evidence type="ECO:0000256" key="4">
    <source>
        <dbReference type="SAM" id="MobiDB-lite"/>
    </source>
</evidence>
<organism evidence="5 6">
    <name type="scientific">Tieghemostelium lacteum</name>
    <name type="common">Slime mold</name>
    <name type="synonym">Dictyostelium lacteum</name>
    <dbReference type="NCBI Taxonomy" id="361077"/>
    <lineage>
        <taxon>Eukaryota</taxon>
        <taxon>Amoebozoa</taxon>
        <taxon>Evosea</taxon>
        <taxon>Eumycetozoa</taxon>
        <taxon>Dictyostelia</taxon>
        <taxon>Dictyosteliales</taxon>
        <taxon>Raperosteliaceae</taxon>
        <taxon>Tieghemostelium</taxon>
    </lineage>
</organism>
<dbReference type="InterPro" id="IPR050663">
    <property type="entry name" value="Ankyrin-SOCS_Box"/>
</dbReference>
<dbReference type="Proteomes" id="UP000076078">
    <property type="component" value="Unassembled WGS sequence"/>
</dbReference>
<name>A0A151Z9H6_TIELA</name>
<sequence length="766" mass="87117">MDRHQGNPRQITFIPDELLKWVYRESCEFSIVQIMYAKDTEDFVKYLPKLIVPQNFKNNQTEIKEIVHKDGFSVTIIGKIIFLRSLLPEEINGMSLPHTLTSISPITSLSTSTSTPTSTSTSTSTIPPPLPSTLSLDVSTKNEKDSEVYLHSNVICEYLILVILDSVVESKDFKNHLSGLSTSLNKDNKKLIILHLSQNFNINFPHIKDSSYFRMEIDPSSPILINQQQNSTFAAINHLIGTTNHSEQLQNHLKSKITQYLNIPIPTPTSLLEIQSILYNTSNPLFIKPTKIITPVSLYNNNYINNNNINNNIDEKIFGNSEMIRLRNETKINIYSLHFSATNNPNKYTPGSVLTHNLVIKTSNTQAKLTDKRVSLKVTIDPKLCFCTEYSNITYYNNNQNIQINLMLINLKQSISNTFQLSFYLYIDDQLEHRLVTIPIVFIGKPSTPSLPSPKPTPPPAVNNSLVTGTNSQISNSSSSNLKHHPYKKTVPSQQQQQPLEEEDVNYVEKPMDGISVLMKAVMQKEFARAKSLIERGARINEKNKLGQTSLHTACYIGVPIQFIHYLVENHCDYLARDTLGFSGLNLAMEMGHLELVQDLIRCYPDFLLIQNNKGLYPLHYAVLANKIELVKIFANYQMEIYQNLIDYNMDDMDTTPMSDRDSIYYMPTDTINDDYLIRKLNSKYDFINLTDNDGMTPLHWAAALGFFDIFKLLLTFGGINLVDNGGESPIFKSHTSKLNITQYIKSHKHFNPDIINKKGQSAREI</sequence>
<feature type="repeat" description="ANK" evidence="3">
    <location>
        <begin position="513"/>
        <end position="545"/>
    </location>
</feature>
<dbReference type="STRING" id="361077.A0A151Z9H6"/>
<dbReference type="OrthoDB" id="426293at2759"/>
<feature type="repeat" description="ANK" evidence="3">
    <location>
        <begin position="694"/>
        <end position="718"/>
    </location>
</feature>
<reference evidence="5 6" key="1">
    <citation type="submission" date="2015-12" db="EMBL/GenBank/DDBJ databases">
        <title>Dictyostelia acquired genes for synthesis and detection of signals that induce cell-type specialization by lateral gene transfer from prokaryotes.</title>
        <authorList>
            <person name="Gloeckner G."/>
            <person name="Schaap P."/>
        </authorList>
    </citation>
    <scope>NUCLEOTIDE SEQUENCE [LARGE SCALE GENOMIC DNA]</scope>
    <source>
        <strain evidence="5 6">TK</strain>
    </source>
</reference>
<evidence type="ECO:0000313" key="6">
    <source>
        <dbReference type="Proteomes" id="UP000076078"/>
    </source>
</evidence>
<dbReference type="GO" id="GO:0000976">
    <property type="term" value="F:transcription cis-regulatory region binding"/>
    <property type="evidence" value="ECO:0007669"/>
    <property type="project" value="TreeGrafter"/>
</dbReference>
<dbReference type="Gene3D" id="1.25.40.20">
    <property type="entry name" value="Ankyrin repeat-containing domain"/>
    <property type="match status" value="2"/>
</dbReference>
<dbReference type="GO" id="GO:0045944">
    <property type="term" value="P:positive regulation of transcription by RNA polymerase II"/>
    <property type="evidence" value="ECO:0007669"/>
    <property type="project" value="TreeGrafter"/>
</dbReference>
<dbReference type="Pfam" id="PF13637">
    <property type="entry name" value="Ank_4"/>
    <property type="match status" value="1"/>
</dbReference>
<proteinExistence type="predicted"/>
<keyword evidence="2 3" id="KW-0040">ANK repeat</keyword>
<dbReference type="EMBL" id="LODT01000037">
    <property type="protein sequence ID" value="KYQ90601.1"/>
    <property type="molecule type" value="Genomic_DNA"/>
</dbReference>
<dbReference type="SUPFAM" id="SSF48403">
    <property type="entry name" value="Ankyrin repeat"/>
    <property type="match status" value="1"/>
</dbReference>